<keyword evidence="1" id="KW-1133">Transmembrane helix</keyword>
<dbReference type="PANTHER" id="PTHR23028:SF53">
    <property type="entry name" value="ACYL_TRANSF_3 DOMAIN-CONTAINING PROTEIN"/>
    <property type="match status" value="1"/>
</dbReference>
<gene>
    <name evidence="3" type="ORF">GCM10017576_08440</name>
</gene>
<accession>A0A9W6LW17</accession>
<sequence length="133" mass="14936">MTGVRAIAAFLMFWHHSSSRFDDVVSSGMVGVSLFSLLSGFVMARTDREGETARTYYRKRFARIYPASFIACVLVITWHALRGGLEVTDFAAFTLLQSWVPDKAVDFAAQAIFWSLSCEAFFYLAFPAIRVVT</sequence>
<feature type="transmembrane region" description="Helical" evidence="1">
    <location>
        <begin position="107"/>
        <end position="126"/>
    </location>
</feature>
<evidence type="ECO:0000313" key="4">
    <source>
        <dbReference type="Proteomes" id="UP001142462"/>
    </source>
</evidence>
<keyword evidence="1" id="KW-0472">Membrane</keyword>
<dbReference type="RefSeq" id="WP_271172418.1">
    <property type="nucleotide sequence ID" value="NZ_BSEJ01000002.1"/>
</dbReference>
<reference evidence="3" key="1">
    <citation type="journal article" date="2014" name="Int. J. Syst. Evol. Microbiol.">
        <title>Complete genome sequence of Corynebacterium casei LMG S-19264T (=DSM 44701T), isolated from a smear-ripened cheese.</title>
        <authorList>
            <consortium name="US DOE Joint Genome Institute (JGI-PGF)"/>
            <person name="Walter F."/>
            <person name="Albersmeier A."/>
            <person name="Kalinowski J."/>
            <person name="Ruckert C."/>
        </authorList>
    </citation>
    <scope>NUCLEOTIDE SEQUENCE</scope>
    <source>
        <strain evidence="3">VKM Ac-1020</strain>
    </source>
</reference>
<name>A0A9W6LW17_9MICO</name>
<keyword evidence="4" id="KW-1185">Reference proteome</keyword>
<feature type="domain" description="Acyltransferase 3" evidence="2">
    <location>
        <begin position="3"/>
        <end position="130"/>
    </location>
</feature>
<dbReference type="GO" id="GO:0016020">
    <property type="term" value="C:membrane"/>
    <property type="evidence" value="ECO:0007669"/>
    <property type="project" value="TreeGrafter"/>
</dbReference>
<dbReference type="PANTHER" id="PTHR23028">
    <property type="entry name" value="ACETYLTRANSFERASE"/>
    <property type="match status" value="1"/>
</dbReference>
<dbReference type="Proteomes" id="UP001142462">
    <property type="component" value="Unassembled WGS sequence"/>
</dbReference>
<dbReference type="EMBL" id="BSEJ01000002">
    <property type="protein sequence ID" value="GLJ60715.1"/>
    <property type="molecule type" value="Genomic_DNA"/>
</dbReference>
<protein>
    <recommendedName>
        <fullName evidence="2">Acyltransferase 3 domain-containing protein</fullName>
    </recommendedName>
</protein>
<evidence type="ECO:0000256" key="1">
    <source>
        <dbReference type="SAM" id="Phobius"/>
    </source>
</evidence>
<comment type="caution">
    <text evidence="3">The sequence shown here is derived from an EMBL/GenBank/DDBJ whole genome shotgun (WGS) entry which is preliminary data.</text>
</comment>
<dbReference type="Pfam" id="PF01757">
    <property type="entry name" value="Acyl_transf_3"/>
    <property type="match status" value="1"/>
</dbReference>
<dbReference type="InterPro" id="IPR002656">
    <property type="entry name" value="Acyl_transf_3_dom"/>
</dbReference>
<organism evidence="3 4">
    <name type="scientific">Microbacterium barkeri</name>
    <dbReference type="NCBI Taxonomy" id="33917"/>
    <lineage>
        <taxon>Bacteria</taxon>
        <taxon>Bacillati</taxon>
        <taxon>Actinomycetota</taxon>
        <taxon>Actinomycetes</taxon>
        <taxon>Micrococcales</taxon>
        <taxon>Microbacteriaceae</taxon>
        <taxon>Microbacterium</taxon>
    </lineage>
</organism>
<feature type="transmembrane region" description="Helical" evidence="1">
    <location>
        <begin position="24"/>
        <end position="44"/>
    </location>
</feature>
<dbReference type="GO" id="GO:0016747">
    <property type="term" value="F:acyltransferase activity, transferring groups other than amino-acyl groups"/>
    <property type="evidence" value="ECO:0007669"/>
    <property type="project" value="InterPro"/>
</dbReference>
<evidence type="ECO:0000313" key="3">
    <source>
        <dbReference type="EMBL" id="GLJ60715.1"/>
    </source>
</evidence>
<feature type="transmembrane region" description="Helical" evidence="1">
    <location>
        <begin position="64"/>
        <end position="81"/>
    </location>
</feature>
<proteinExistence type="predicted"/>
<evidence type="ECO:0000259" key="2">
    <source>
        <dbReference type="Pfam" id="PF01757"/>
    </source>
</evidence>
<dbReference type="AlphaFoldDB" id="A0A9W6LW17"/>
<dbReference type="InterPro" id="IPR050879">
    <property type="entry name" value="Acyltransferase_3"/>
</dbReference>
<reference evidence="3" key="2">
    <citation type="submission" date="2023-01" db="EMBL/GenBank/DDBJ databases">
        <authorList>
            <person name="Sun Q."/>
            <person name="Evtushenko L."/>
        </authorList>
    </citation>
    <scope>NUCLEOTIDE SEQUENCE</scope>
    <source>
        <strain evidence="3">VKM Ac-1020</strain>
    </source>
</reference>
<keyword evidence="1" id="KW-0812">Transmembrane</keyword>
<dbReference type="GO" id="GO:0009103">
    <property type="term" value="P:lipopolysaccharide biosynthetic process"/>
    <property type="evidence" value="ECO:0007669"/>
    <property type="project" value="TreeGrafter"/>
</dbReference>